<evidence type="ECO:0000313" key="3">
    <source>
        <dbReference type="Proteomes" id="UP000004226"/>
    </source>
</evidence>
<gene>
    <name evidence="2" type="ORF">HMPREF0554_0593</name>
</gene>
<evidence type="ECO:0000313" key="2">
    <source>
        <dbReference type="EMBL" id="EEY35242.1"/>
    </source>
</evidence>
<proteinExistence type="predicted"/>
<keyword evidence="1" id="KW-0472">Membrane</keyword>
<protein>
    <submittedName>
        <fullName evidence="2">Uncharacterized protein</fullName>
    </submittedName>
</protein>
<organism evidence="2 3">
    <name type="scientific">Pseudoleptotrichia goodfellowii F0264</name>
    <dbReference type="NCBI Taxonomy" id="596323"/>
    <lineage>
        <taxon>Bacteria</taxon>
        <taxon>Fusobacteriati</taxon>
        <taxon>Fusobacteriota</taxon>
        <taxon>Fusobacteriia</taxon>
        <taxon>Fusobacteriales</taxon>
        <taxon>Leptotrichiaceae</taxon>
        <taxon>Pseudoleptotrichia</taxon>
    </lineage>
</organism>
<keyword evidence="3" id="KW-1185">Reference proteome</keyword>
<sequence>MFFIKKLRYDNIRNLTIRKNYLKSYDIVINYDESINFFRYLNNYFFDKFSFGKNCNNSFILCDVKNMKETLEYLLKKIGYCEAEKSYNELYIRYSLFEEAYLVYCIVLLILWLCVFEFPQIIIVIIIYLIVINIRFFKRKYIMTKYGNKIKIFEKNKIAYIIEDFYEDENSVIIEYNIKQNLLSKHNFYYFSNNILPRKYMKKL</sequence>
<accession>D0GKY9</accession>
<name>D0GKY9_9FUSO</name>
<comment type="caution">
    <text evidence="2">The sequence shown here is derived from an EMBL/GenBank/DDBJ whole genome shotgun (WGS) entry which is preliminary data.</text>
</comment>
<keyword evidence="1" id="KW-1133">Transmembrane helix</keyword>
<dbReference type="EMBL" id="ADAD01000099">
    <property type="protein sequence ID" value="EEY35242.1"/>
    <property type="molecule type" value="Genomic_DNA"/>
</dbReference>
<reference evidence="2 3" key="1">
    <citation type="submission" date="2009-10" db="EMBL/GenBank/DDBJ databases">
        <authorList>
            <person name="Harkins D.M."/>
            <person name="Madupu R."/>
            <person name="Durkin A.S."/>
            <person name="Torralba M."/>
            <person name="Methe B."/>
            <person name="Sutton G.G."/>
            <person name="Strausberg R.L."/>
            <person name="Nelson K.E."/>
        </authorList>
    </citation>
    <scope>NUCLEOTIDE SEQUENCE [LARGE SCALE GENOMIC DNA]</scope>
    <source>
        <strain evidence="2 3">F0264</strain>
    </source>
</reference>
<dbReference type="AlphaFoldDB" id="D0GKY9"/>
<evidence type="ECO:0000256" key="1">
    <source>
        <dbReference type="SAM" id="Phobius"/>
    </source>
</evidence>
<feature type="transmembrane region" description="Helical" evidence="1">
    <location>
        <begin position="118"/>
        <end position="137"/>
    </location>
</feature>
<feature type="transmembrane region" description="Helical" evidence="1">
    <location>
        <begin position="94"/>
        <end position="112"/>
    </location>
</feature>
<keyword evidence="1" id="KW-0812">Transmembrane</keyword>
<dbReference type="Proteomes" id="UP000004226">
    <property type="component" value="Unassembled WGS sequence"/>
</dbReference>